<feature type="transmembrane region" description="Helical" evidence="11">
    <location>
        <begin position="30"/>
        <end position="52"/>
    </location>
</feature>
<gene>
    <name evidence="14" type="primary">phoR_2</name>
    <name evidence="14" type="ORF">LAX5112_02844</name>
</gene>
<dbReference type="InterPro" id="IPR050428">
    <property type="entry name" value="TCS_sensor_his_kinase"/>
</dbReference>
<evidence type="ECO:0000256" key="11">
    <source>
        <dbReference type="SAM" id="Phobius"/>
    </source>
</evidence>
<dbReference type="PRINTS" id="PR00344">
    <property type="entry name" value="BCTRLSENSOR"/>
</dbReference>
<dbReference type="RefSeq" id="WP_055672369.1">
    <property type="nucleotide sequence ID" value="NZ_CXWD01000010.1"/>
</dbReference>
<evidence type="ECO:0000256" key="7">
    <source>
        <dbReference type="ARBA" id="ARBA00022777"/>
    </source>
</evidence>
<evidence type="ECO:0000256" key="10">
    <source>
        <dbReference type="ARBA" id="ARBA00023136"/>
    </source>
</evidence>
<name>A0A0M7A8R2_9HYPH</name>
<evidence type="ECO:0000313" key="14">
    <source>
        <dbReference type="EMBL" id="CTQ71498.1"/>
    </source>
</evidence>
<dbReference type="SMART" id="SM00304">
    <property type="entry name" value="HAMP"/>
    <property type="match status" value="1"/>
</dbReference>
<comment type="subcellular location">
    <subcellularLocation>
        <location evidence="2">Membrane</location>
    </subcellularLocation>
</comment>
<evidence type="ECO:0000256" key="2">
    <source>
        <dbReference type="ARBA" id="ARBA00004370"/>
    </source>
</evidence>
<evidence type="ECO:0000256" key="4">
    <source>
        <dbReference type="ARBA" id="ARBA00022553"/>
    </source>
</evidence>
<dbReference type="InterPro" id="IPR005467">
    <property type="entry name" value="His_kinase_dom"/>
</dbReference>
<keyword evidence="7" id="KW-0418">Kinase</keyword>
<feature type="domain" description="HAMP" evidence="13">
    <location>
        <begin position="175"/>
        <end position="228"/>
    </location>
</feature>
<dbReference type="PANTHER" id="PTHR45436">
    <property type="entry name" value="SENSOR HISTIDINE KINASE YKOH"/>
    <property type="match status" value="1"/>
</dbReference>
<keyword evidence="8 11" id="KW-1133">Transmembrane helix</keyword>
<dbReference type="Gene3D" id="1.10.287.130">
    <property type="match status" value="1"/>
</dbReference>
<dbReference type="Proteomes" id="UP000053235">
    <property type="component" value="Unassembled WGS sequence"/>
</dbReference>
<evidence type="ECO:0000256" key="3">
    <source>
        <dbReference type="ARBA" id="ARBA00012438"/>
    </source>
</evidence>
<dbReference type="PROSITE" id="PS50109">
    <property type="entry name" value="HIS_KIN"/>
    <property type="match status" value="1"/>
</dbReference>
<dbReference type="Pfam" id="PF00672">
    <property type="entry name" value="HAMP"/>
    <property type="match status" value="1"/>
</dbReference>
<dbReference type="SUPFAM" id="SSF158472">
    <property type="entry name" value="HAMP domain-like"/>
    <property type="match status" value="1"/>
</dbReference>
<organism evidence="14 15">
    <name type="scientific">Roseibium alexandrii</name>
    <dbReference type="NCBI Taxonomy" id="388408"/>
    <lineage>
        <taxon>Bacteria</taxon>
        <taxon>Pseudomonadati</taxon>
        <taxon>Pseudomonadota</taxon>
        <taxon>Alphaproteobacteria</taxon>
        <taxon>Hyphomicrobiales</taxon>
        <taxon>Stappiaceae</taxon>
        <taxon>Roseibium</taxon>
    </lineage>
</organism>
<evidence type="ECO:0000256" key="6">
    <source>
        <dbReference type="ARBA" id="ARBA00022692"/>
    </source>
</evidence>
<evidence type="ECO:0000259" key="12">
    <source>
        <dbReference type="PROSITE" id="PS50109"/>
    </source>
</evidence>
<dbReference type="Pfam" id="PF02518">
    <property type="entry name" value="HATPase_c"/>
    <property type="match status" value="1"/>
</dbReference>
<evidence type="ECO:0000256" key="5">
    <source>
        <dbReference type="ARBA" id="ARBA00022679"/>
    </source>
</evidence>
<dbReference type="GO" id="GO:0005886">
    <property type="term" value="C:plasma membrane"/>
    <property type="evidence" value="ECO:0007669"/>
    <property type="project" value="TreeGrafter"/>
</dbReference>
<dbReference type="Gene3D" id="3.30.565.10">
    <property type="entry name" value="Histidine kinase-like ATPase, C-terminal domain"/>
    <property type="match status" value="1"/>
</dbReference>
<dbReference type="SMART" id="SM00387">
    <property type="entry name" value="HATPase_c"/>
    <property type="match status" value="1"/>
</dbReference>
<proteinExistence type="predicted"/>
<evidence type="ECO:0000313" key="15">
    <source>
        <dbReference type="Proteomes" id="UP000053235"/>
    </source>
</evidence>
<keyword evidence="9" id="KW-0902">Two-component regulatory system</keyword>
<dbReference type="SMART" id="SM00388">
    <property type="entry name" value="HisKA"/>
    <property type="match status" value="1"/>
</dbReference>
<dbReference type="PANTHER" id="PTHR45436:SF8">
    <property type="entry name" value="HISTIDINE KINASE"/>
    <property type="match status" value="1"/>
</dbReference>
<sequence>MSSASKLLGKISAALAHRVRWLLRSSTLRLSLLLTAIFAVGMAVAILLALTFGREAVLNRVDTALEGLAATVEADDTEADTFSVIIRPLSEIGDLPKEFEKVVRTGGGTVSLKRDFRRAEDWRVLISRDKEGEPVLIAVPLDATEDALELLGNALWSTAGVVLVLVLVIGLAAGFLVQRRLARITGVLDRLATGDLEARIGVARSSDDLDDLAGRIDRTAQELERLVAQTRYLSASIAHDLRTPLARLRAQLESLPDGEERGAALEEAERLSGIFDTIMRVARIEAAHGTEGFEHVDLSALIDEVAEIYGPVVEDAGKSLVLSAKSGATVLADRSMLIQALANLIQNALVHGGPDITLFASGSQIGVSDNGPGVDPDLFDEIIKPMVRLDAARESEGTGLGLALVRAVADRHTAELELSSNKPSGLRVALNFTKM</sequence>
<dbReference type="AlphaFoldDB" id="A0A0M7A8R2"/>
<keyword evidence="6 11" id="KW-0812">Transmembrane</keyword>
<feature type="domain" description="Histidine kinase" evidence="12">
    <location>
        <begin position="236"/>
        <end position="435"/>
    </location>
</feature>
<dbReference type="SUPFAM" id="SSF47384">
    <property type="entry name" value="Homodimeric domain of signal transducing histidine kinase"/>
    <property type="match status" value="1"/>
</dbReference>
<reference evidence="15" key="1">
    <citation type="submission" date="2015-07" db="EMBL/GenBank/DDBJ databases">
        <authorList>
            <person name="Rodrigo-Torres Lidia"/>
            <person name="Arahal R.David."/>
        </authorList>
    </citation>
    <scope>NUCLEOTIDE SEQUENCE [LARGE SCALE GENOMIC DNA]</scope>
    <source>
        <strain evidence="15">CECT 5112</strain>
    </source>
</reference>
<keyword evidence="10 11" id="KW-0472">Membrane</keyword>
<dbReference type="Gene3D" id="6.10.340.10">
    <property type="match status" value="1"/>
</dbReference>
<dbReference type="EC" id="2.7.13.3" evidence="3"/>
<keyword evidence="15" id="KW-1185">Reference proteome</keyword>
<evidence type="ECO:0000256" key="8">
    <source>
        <dbReference type="ARBA" id="ARBA00022989"/>
    </source>
</evidence>
<dbReference type="InterPro" id="IPR003660">
    <property type="entry name" value="HAMP_dom"/>
</dbReference>
<dbReference type="Pfam" id="PF00512">
    <property type="entry name" value="HisKA"/>
    <property type="match status" value="1"/>
</dbReference>
<dbReference type="CDD" id="cd00082">
    <property type="entry name" value="HisKA"/>
    <property type="match status" value="1"/>
</dbReference>
<dbReference type="OrthoDB" id="9815202at2"/>
<protein>
    <recommendedName>
        <fullName evidence="3">histidine kinase</fullName>
        <ecNumber evidence="3">2.7.13.3</ecNumber>
    </recommendedName>
</protein>
<comment type="catalytic activity">
    <reaction evidence="1">
        <text>ATP + protein L-histidine = ADP + protein N-phospho-L-histidine.</text>
        <dbReference type="EC" id="2.7.13.3"/>
    </reaction>
</comment>
<dbReference type="SUPFAM" id="SSF55874">
    <property type="entry name" value="ATPase domain of HSP90 chaperone/DNA topoisomerase II/histidine kinase"/>
    <property type="match status" value="1"/>
</dbReference>
<dbReference type="EMBL" id="CXWD01000010">
    <property type="protein sequence ID" value="CTQ71498.1"/>
    <property type="molecule type" value="Genomic_DNA"/>
</dbReference>
<dbReference type="PROSITE" id="PS50885">
    <property type="entry name" value="HAMP"/>
    <property type="match status" value="1"/>
</dbReference>
<dbReference type="STRING" id="388408.LAX5112_02844"/>
<dbReference type="InterPro" id="IPR036890">
    <property type="entry name" value="HATPase_C_sf"/>
</dbReference>
<evidence type="ECO:0000259" key="13">
    <source>
        <dbReference type="PROSITE" id="PS50885"/>
    </source>
</evidence>
<dbReference type="InterPro" id="IPR036097">
    <property type="entry name" value="HisK_dim/P_sf"/>
</dbReference>
<evidence type="ECO:0000256" key="9">
    <source>
        <dbReference type="ARBA" id="ARBA00023012"/>
    </source>
</evidence>
<dbReference type="InterPro" id="IPR003661">
    <property type="entry name" value="HisK_dim/P_dom"/>
</dbReference>
<feature type="transmembrane region" description="Helical" evidence="11">
    <location>
        <begin position="154"/>
        <end position="177"/>
    </location>
</feature>
<dbReference type="InterPro" id="IPR003594">
    <property type="entry name" value="HATPase_dom"/>
</dbReference>
<keyword evidence="5 14" id="KW-0808">Transferase</keyword>
<dbReference type="GO" id="GO:0000155">
    <property type="term" value="F:phosphorelay sensor kinase activity"/>
    <property type="evidence" value="ECO:0007669"/>
    <property type="project" value="InterPro"/>
</dbReference>
<dbReference type="CDD" id="cd00075">
    <property type="entry name" value="HATPase"/>
    <property type="match status" value="1"/>
</dbReference>
<accession>A0A0M7A8R2</accession>
<evidence type="ECO:0000256" key="1">
    <source>
        <dbReference type="ARBA" id="ARBA00000085"/>
    </source>
</evidence>
<dbReference type="InterPro" id="IPR004358">
    <property type="entry name" value="Sig_transdc_His_kin-like_C"/>
</dbReference>
<keyword evidence="4" id="KW-0597">Phosphoprotein</keyword>